<comment type="similarity">
    <text evidence="1">Belongs to the WrbA family.</text>
</comment>
<dbReference type="PANTHER" id="PTHR30546">
    <property type="entry name" value="FLAVODOXIN-RELATED PROTEIN WRBA-RELATED"/>
    <property type="match status" value="1"/>
</dbReference>
<gene>
    <name evidence="3" type="primary">wrbA</name>
    <name evidence="3" type="ORF">WCD74_13900</name>
</gene>
<keyword evidence="4" id="KW-1185">Reference proteome</keyword>
<sequence>MIDESTGGPRVAVVYYSSTGTVAGLARAVAEGVREAGGTVVLRRVAESAPDEAVASNEAWAAHRAADADVPVVEVADLLAADAVVLGTPTRFGNVSSQLKGFLDTLGGPWSRGELADKVYSVFVASDTAHGGQESTLLALYQTIHHFGGVLVAPGYTDAAKFADGNPYGTGHVTDNGPLGETSLEAARVQGRRVARFARAVAAVTPARAA</sequence>
<evidence type="ECO:0000256" key="1">
    <source>
        <dbReference type="ARBA" id="ARBA00006961"/>
    </source>
</evidence>
<dbReference type="NCBIfam" id="NF002999">
    <property type="entry name" value="PRK03767.1"/>
    <property type="match status" value="1"/>
</dbReference>
<reference evidence="3 4" key="1">
    <citation type="submission" date="2024-03" db="EMBL/GenBank/DDBJ databases">
        <title>Actinomycetospora sp. OC33-EN08, a novel actinomycete isolated from wild orchid (Aerides multiflora).</title>
        <authorList>
            <person name="Suriyachadkun C."/>
        </authorList>
    </citation>
    <scope>NUCLEOTIDE SEQUENCE [LARGE SCALE GENOMIC DNA]</scope>
    <source>
        <strain evidence="3 4">OC33-EN08</strain>
    </source>
</reference>
<dbReference type="PANTHER" id="PTHR30546:SF23">
    <property type="entry name" value="FLAVOPROTEIN-LIKE PROTEIN YCP4-RELATED"/>
    <property type="match status" value="1"/>
</dbReference>
<evidence type="ECO:0000313" key="3">
    <source>
        <dbReference type="EMBL" id="MEJ2868861.1"/>
    </source>
</evidence>
<dbReference type="SUPFAM" id="SSF52218">
    <property type="entry name" value="Flavoproteins"/>
    <property type="match status" value="1"/>
</dbReference>
<dbReference type="NCBIfam" id="TIGR01755">
    <property type="entry name" value="flav_wrbA"/>
    <property type="match status" value="1"/>
</dbReference>
<proteinExistence type="inferred from homology"/>
<protein>
    <submittedName>
        <fullName evidence="3">NAD(P)H:quinone oxidoreductase</fullName>
        <ecNumber evidence="3">1.6.5.2</ecNumber>
    </submittedName>
</protein>
<dbReference type="Proteomes" id="UP001385809">
    <property type="component" value="Unassembled WGS sequence"/>
</dbReference>
<dbReference type="GO" id="GO:0003955">
    <property type="term" value="F:NAD(P)H dehydrogenase (quinone) activity"/>
    <property type="evidence" value="ECO:0007669"/>
    <property type="project" value="UniProtKB-EC"/>
</dbReference>
<feature type="domain" description="Flavodoxin-like" evidence="2">
    <location>
        <begin position="11"/>
        <end position="194"/>
    </location>
</feature>
<accession>A0ABU8MNG8</accession>
<keyword evidence="3" id="KW-0560">Oxidoreductase</keyword>
<dbReference type="EMBL" id="JBBEGN010000006">
    <property type="protein sequence ID" value="MEJ2868861.1"/>
    <property type="molecule type" value="Genomic_DNA"/>
</dbReference>
<evidence type="ECO:0000259" key="2">
    <source>
        <dbReference type="PROSITE" id="PS50902"/>
    </source>
</evidence>
<dbReference type="PROSITE" id="PS50902">
    <property type="entry name" value="FLAVODOXIN_LIKE"/>
    <property type="match status" value="1"/>
</dbReference>
<dbReference type="InterPro" id="IPR029039">
    <property type="entry name" value="Flavoprotein-like_sf"/>
</dbReference>
<dbReference type="RefSeq" id="WP_337695442.1">
    <property type="nucleotide sequence ID" value="NZ_JBBEGN010000006.1"/>
</dbReference>
<dbReference type="Gene3D" id="3.40.50.360">
    <property type="match status" value="1"/>
</dbReference>
<name>A0ABU8MNG8_9PSEU</name>
<dbReference type="InterPro" id="IPR008254">
    <property type="entry name" value="Flavodoxin/NO_synth"/>
</dbReference>
<dbReference type="InterPro" id="IPR010089">
    <property type="entry name" value="Flavoprotein_WrbA-like"/>
</dbReference>
<dbReference type="Pfam" id="PF03358">
    <property type="entry name" value="FMN_red"/>
    <property type="match status" value="1"/>
</dbReference>
<organism evidence="3 4">
    <name type="scientific">Actinomycetospora aurantiaca</name>
    <dbReference type="NCBI Taxonomy" id="3129233"/>
    <lineage>
        <taxon>Bacteria</taxon>
        <taxon>Bacillati</taxon>
        <taxon>Actinomycetota</taxon>
        <taxon>Actinomycetes</taxon>
        <taxon>Pseudonocardiales</taxon>
        <taxon>Pseudonocardiaceae</taxon>
        <taxon>Actinomycetospora</taxon>
    </lineage>
</organism>
<comment type="caution">
    <text evidence="3">The sequence shown here is derived from an EMBL/GenBank/DDBJ whole genome shotgun (WGS) entry which is preliminary data.</text>
</comment>
<dbReference type="EC" id="1.6.5.2" evidence="3"/>
<dbReference type="InterPro" id="IPR005025">
    <property type="entry name" value="FMN_Rdtase-like_dom"/>
</dbReference>
<evidence type="ECO:0000313" key="4">
    <source>
        <dbReference type="Proteomes" id="UP001385809"/>
    </source>
</evidence>